<keyword evidence="1 2" id="KW-0175">Coiled coil</keyword>
<evidence type="ECO:0000256" key="1">
    <source>
        <dbReference type="ARBA" id="ARBA00023054"/>
    </source>
</evidence>
<feature type="compositionally biased region" description="Acidic residues" evidence="3">
    <location>
        <begin position="1"/>
        <end position="35"/>
    </location>
</feature>
<dbReference type="OrthoDB" id="10257567at2759"/>
<evidence type="ECO:0000313" key="5">
    <source>
        <dbReference type="Proteomes" id="UP000288216"/>
    </source>
</evidence>
<feature type="compositionally biased region" description="Polar residues" evidence="3">
    <location>
        <begin position="55"/>
        <end position="65"/>
    </location>
</feature>
<dbReference type="GO" id="GO:0000977">
    <property type="term" value="F:RNA polymerase II transcription regulatory region sequence-specific DNA binding"/>
    <property type="evidence" value="ECO:0007669"/>
    <property type="project" value="TreeGrafter"/>
</dbReference>
<feature type="compositionally biased region" description="Basic and acidic residues" evidence="3">
    <location>
        <begin position="102"/>
        <end position="117"/>
    </location>
</feature>
<feature type="region of interest" description="Disordered" evidence="3">
    <location>
        <begin position="1"/>
        <end position="117"/>
    </location>
</feature>
<dbReference type="GO" id="GO:0005634">
    <property type="term" value="C:nucleus"/>
    <property type="evidence" value="ECO:0007669"/>
    <property type="project" value="TreeGrafter"/>
</dbReference>
<feature type="non-terminal residue" evidence="4">
    <location>
        <position position="1"/>
    </location>
</feature>
<dbReference type="PANTHER" id="PTHR14043">
    <property type="entry name" value="CCAAT DISPLACEMENT PROTEIN-RELATED"/>
    <property type="match status" value="1"/>
</dbReference>
<dbReference type="AlphaFoldDB" id="A0A401Q6T9"/>
<organism evidence="4 5">
    <name type="scientific">Scyliorhinus torazame</name>
    <name type="common">Cloudy catshark</name>
    <name type="synonym">Catulus torazame</name>
    <dbReference type="NCBI Taxonomy" id="75743"/>
    <lineage>
        <taxon>Eukaryota</taxon>
        <taxon>Metazoa</taxon>
        <taxon>Chordata</taxon>
        <taxon>Craniata</taxon>
        <taxon>Vertebrata</taxon>
        <taxon>Chondrichthyes</taxon>
        <taxon>Elasmobranchii</taxon>
        <taxon>Galeomorphii</taxon>
        <taxon>Galeoidea</taxon>
        <taxon>Carcharhiniformes</taxon>
        <taxon>Scyliorhinidae</taxon>
        <taxon>Scyliorhinus</taxon>
    </lineage>
</organism>
<protein>
    <submittedName>
        <fullName evidence="4">Uncharacterized protein</fullName>
    </submittedName>
</protein>
<name>A0A401Q6T9_SCYTO</name>
<dbReference type="GO" id="GO:0000981">
    <property type="term" value="F:DNA-binding transcription factor activity, RNA polymerase II-specific"/>
    <property type="evidence" value="ECO:0007669"/>
    <property type="project" value="TreeGrafter"/>
</dbReference>
<evidence type="ECO:0000313" key="4">
    <source>
        <dbReference type="EMBL" id="GCB81088.1"/>
    </source>
</evidence>
<feature type="coiled-coil region" evidence="2">
    <location>
        <begin position="117"/>
        <end position="168"/>
    </location>
</feature>
<accession>A0A401Q6T9</accession>
<evidence type="ECO:0000256" key="2">
    <source>
        <dbReference type="SAM" id="Coils"/>
    </source>
</evidence>
<feature type="compositionally biased region" description="Basic and acidic residues" evidence="3">
    <location>
        <begin position="66"/>
        <end position="85"/>
    </location>
</feature>
<dbReference type="PANTHER" id="PTHR14043:SF2">
    <property type="entry name" value="HOMEOBOX PROTEIN CUT"/>
    <property type="match status" value="1"/>
</dbReference>
<evidence type="ECO:0000256" key="3">
    <source>
        <dbReference type="SAM" id="MobiDB-lite"/>
    </source>
</evidence>
<dbReference type="Proteomes" id="UP000288216">
    <property type="component" value="Unassembled WGS sequence"/>
</dbReference>
<gene>
    <name evidence="4" type="ORF">scyTo_0021325</name>
</gene>
<keyword evidence="5" id="KW-1185">Reference proteome</keyword>
<comment type="caution">
    <text evidence="4">The sequence shown here is derived from an EMBL/GenBank/DDBJ whole genome shotgun (WGS) entry which is preliminary data.</text>
</comment>
<sequence length="218" mass="24943">TDNPDTEDPDTEDPDTEDPDTEDPDTEDPDTEDPDTDYRPMAHTAAIDAKDTKEQQLSAKKSTLKQLEEKLKGQPDYEEVKKEPSILKSMEGVASEGSGSQDKSKILEDNSSKVQRMQDIETENQKLRYTLEEYNKEFVEVKNQEVTIKALKEKINEYEQTLSSKAESHALGKEQKLRNYFTEEERNFGIQNSAINEILSWPKIWQQLWSIALQAALA</sequence>
<dbReference type="EMBL" id="BFAA01018692">
    <property type="protein sequence ID" value="GCB81088.1"/>
    <property type="molecule type" value="Genomic_DNA"/>
</dbReference>
<proteinExistence type="predicted"/>
<reference evidence="4 5" key="1">
    <citation type="journal article" date="2018" name="Nat. Ecol. Evol.">
        <title>Shark genomes provide insights into elasmobranch evolution and the origin of vertebrates.</title>
        <authorList>
            <person name="Hara Y"/>
            <person name="Yamaguchi K"/>
            <person name="Onimaru K"/>
            <person name="Kadota M"/>
            <person name="Koyanagi M"/>
            <person name="Keeley SD"/>
            <person name="Tatsumi K"/>
            <person name="Tanaka K"/>
            <person name="Motone F"/>
            <person name="Kageyama Y"/>
            <person name="Nozu R"/>
            <person name="Adachi N"/>
            <person name="Nishimura O"/>
            <person name="Nakagawa R"/>
            <person name="Tanegashima C"/>
            <person name="Kiyatake I"/>
            <person name="Matsumoto R"/>
            <person name="Murakumo K"/>
            <person name="Nishida K"/>
            <person name="Terakita A"/>
            <person name="Kuratani S"/>
            <person name="Sato K"/>
            <person name="Hyodo S Kuraku.S."/>
        </authorList>
    </citation>
    <scope>NUCLEOTIDE SEQUENCE [LARGE SCALE GENOMIC DNA]</scope>
</reference>